<evidence type="ECO:0008006" key="5">
    <source>
        <dbReference type="Google" id="ProtNLM"/>
    </source>
</evidence>
<feature type="transmembrane region" description="Helical" evidence="1">
    <location>
        <begin position="58"/>
        <end position="80"/>
    </location>
</feature>
<proteinExistence type="predicted"/>
<reference evidence="3 4" key="1">
    <citation type="submission" date="2014-11" db="EMBL/GenBank/DDBJ databases">
        <title>Draft Genome Sequences of Paenibacillus polymyxa NRRL B-30509 and Paenibacillus terrae NRRL B-30644, Strains from a Poultry Environment that Produce Tridecaptin A and Paenicidins.</title>
        <authorList>
            <person name="van Belkum M.J."/>
            <person name="Lohans C.T."/>
            <person name="Vederas J.C."/>
        </authorList>
    </citation>
    <scope>NUCLEOTIDE SEQUENCE [LARGE SCALE GENOMIC DNA]</scope>
    <source>
        <strain evidence="3 4">NRRL B-30644</strain>
    </source>
</reference>
<evidence type="ECO:0000256" key="2">
    <source>
        <dbReference type="SAM" id="SignalP"/>
    </source>
</evidence>
<keyword evidence="1" id="KW-0472">Membrane</keyword>
<dbReference type="AlphaFoldDB" id="A0A0D7WV71"/>
<evidence type="ECO:0000313" key="4">
    <source>
        <dbReference type="Proteomes" id="UP000032534"/>
    </source>
</evidence>
<protein>
    <recommendedName>
        <fullName evidence="5">TrbC/VIRB2 family protein</fullName>
    </recommendedName>
</protein>
<comment type="caution">
    <text evidence="3">The sequence shown here is derived from an EMBL/GenBank/DDBJ whole genome shotgun (WGS) entry which is preliminary data.</text>
</comment>
<feature type="chain" id="PRO_5002325748" description="TrbC/VIRB2 family protein" evidence="2">
    <location>
        <begin position="27"/>
        <end position="125"/>
    </location>
</feature>
<sequence>MKKKVWSIFLFLLVCMTVIAPLTAFAATGEVSCSDAFGASSGSADSTIKNTLQSVIKIIGGVGGLLFTLAVMVIAIMIIFGSISVQKRGSYWTALIGCFCGAFVFFGGYKFAGAIAELAQNGSSC</sequence>
<name>A0A0D7WV71_9BACL</name>
<dbReference type="Proteomes" id="UP000032534">
    <property type="component" value="Unassembled WGS sequence"/>
</dbReference>
<evidence type="ECO:0000313" key="3">
    <source>
        <dbReference type="EMBL" id="KJD42618.1"/>
    </source>
</evidence>
<feature type="transmembrane region" description="Helical" evidence="1">
    <location>
        <begin position="92"/>
        <end position="112"/>
    </location>
</feature>
<feature type="signal peptide" evidence="2">
    <location>
        <begin position="1"/>
        <end position="26"/>
    </location>
</feature>
<dbReference type="RefSeq" id="WP_044649059.1">
    <property type="nucleotide sequence ID" value="NZ_JTHP01000103.1"/>
</dbReference>
<gene>
    <name evidence="3" type="ORF">QD47_27195</name>
</gene>
<dbReference type="PATRIC" id="fig|159743.3.peg.6058"/>
<keyword evidence="1" id="KW-1133">Transmembrane helix</keyword>
<keyword evidence="4" id="KW-1185">Reference proteome</keyword>
<dbReference type="Pfam" id="PF04956">
    <property type="entry name" value="TrbC"/>
    <property type="match status" value="1"/>
</dbReference>
<keyword evidence="1" id="KW-0812">Transmembrane</keyword>
<keyword evidence="2" id="KW-0732">Signal</keyword>
<evidence type="ECO:0000256" key="1">
    <source>
        <dbReference type="SAM" id="Phobius"/>
    </source>
</evidence>
<accession>A0A0D7WV71</accession>
<organism evidence="3 4">
    <name type="scientific">Paenibacillus terrae</name>
    <dbReference type="NCBI Taxonomy" id="159743"/>
    <lineage>
        <taxon>Bacteria</taxon>
        <taxon>Bacillati</taxon>
        <taxon>Bacillota</taxon>
        <taxon>Bacilli</taxon>
        <taxon>Bacillales</taxon>
        <taxon>Paenibacillaceae</taxon>
        <taxon>Paenibacillus</taxon>
    </lineage>
</organism>
<dbReference type="EMBL" id="JTHP01000103">
    <property type="protein sequence ID" value="KJD42618.1"/>
    <property type="molecule type" value="Genomic_DNA"/>
</dbReference>
<dbReference type="InterPro" id="IPR007039">
    <property type="entry name" value="TrbC/VirB2"/>
</dbReference>